<dbReference type="Ensembl" id="ENSLBET00000012304.1">
    <property type="protein sequence ID" value="ENSLBEP00000011703.1"/>
    <property type="gene ID" value="ENSLBEG00000009018.1"/>
</dbReference>
<dbReference type="PANTHER" id="PTHR11220">
    <property type="entry name" value="HEME-BINDING PROTEIN-RELATED"/>
    <property type="match status" value="1"/>
</dbReference>
<dbReference type="RefSeq" id="XP_065815588.1">
    <property type="nucleotide sequence ID" value="XM_065959516.1"/>
</dbReference>
<feature type="signal peptide" evidence="2">
    <location>
        <begin position="1"/>
        <end position="19"/>
    </location>
</feature>
<evidence type="ECO:0000313" key="3">
    <source>
        <dbReference type="Ensembl" id="ENSLBEP00000011703.1"/>
    </source>
</evidence>
<reference evidence="3" key="1">
    <citation type="submission" date="2025-08" db="UniProtKB">
        <authorList>
            <consortium name="Ensembl"/>
        </authorList>
    </citation>
    <scope>IDENTIFICATION</scope>
</reference>
<accession>A0A3Q3EW97</accession>
<dbReference type="GO" id="GO:0020037">
    <property type="term" value="F:heme binding"/>
    <property type="evidence" value="ECO:0007669"/>
    <property type="project" value="TreeGrafter"/>
</dbReference>
<dbReference type="GO" id="GO:0005737">
    <property type="term" value="C:cytoplasm"/>
    <property type="evidence" value="ECO:0007669"/>
    <property type="project" value="TreeGrafter"/>
</dbReference>
<comment type="similarity">
    <text evidence="1">Belongs to the HEBP family.</text>
</comment>
<evidence type="ECO:0000313" key="4">
    <source>
        <dbReference type="Proteomes" id="UP000261660"/>
    </source>
</evidence>
<dbReference type="AlphaFoldDB" id="A0A3Q3EW97"/>
<dbReference type="GeneID" id="136180350"/>
<keyword evidence="2" id="KW-0732">Signal</keyword>
<evidence type="ECO:0000256" key="2">
    <source>
        <dbReference type="SAM" id="SignalP"/>
    </source>
</evidence>
<feature type="chain" id="PRO_5018561077" description="Heme-binding protein soul2" evidence="2">
    <location>
        <begin position="20"/>
        <end position="189"/>
    </location>
</feature>
<protein>
    <recommendedName>
        <fullName evidence="5">Heme-binding protein soul2</fullName>
    </recommendedName>
</protein>
<dbReference type="InterPro" id="IPR006917">
    <property type="entry name" value="SOUL_heme-bd"/>
</dbReference>
<proteinExistence type="inferred from homology"/>
<dbReference type="Proteomes" id="UP000261660">
    <property type="component" value="Unplaced"/>
</dbReference>
<reference evidence="3" key="2">
    <citation type="submission" date="2025-09" db="UniProtKB">
        <authorList>
            <consortium name="Ensembl"/>
        </authorList>
    </citation>
    <scope>IDENTIFICATION</scope>
</reference>
<dbReference type="GeneTree" id="ENSGT00940000170402"/>
<name>A0A3Q3EW97_9LABR</name>
<dbReference type="Pfam" id="PF04832">
    <property type="entry name" value="SOUL"/>
    <property type="match status" value="1"/>
</dbReference>
<dbReference type="Gene3D" id="3.20.80.10">
    <property type="entry name" value="Regulatory factor, effector binding domain"/>
    <property type="match status" value="1"/>
</dbReference>
<evidence type="ECO:0000256" key="1">
    <source>
        <dbReference type="ARBA" id="ARBA00009817"/>
    </source>
</evidence>
<dbReference type="STRING" id="56723.ENSLBEP00000011703"/>
<keyword evidence="4" id="KW-1185">Reference proteome</keyword>
<dbReference type="PANTHER" id="PTHR11220:SF69">
    <property type="entry name" value="HEME-BINDING PROTEIN 2"/>
    <property type="match status" value="1"/>
</dbReference>
<sequence length="189" mass="21385">MEQPLVLLGSLLLVSFCSGHDFCRENNCPNFTSVEKTNDYEERLYEATDWITTEVEHNNLFAAHLKLKDYCQRQKEAGYTLPVDTWPVLITENTNGNYLSWFVPSGTRKPETPDALVTLQTRPAGTVYVRLFGGTPSLEKGEENKASLRKALDEAGKEYDHNSYSGAGYEPFLNPIHHNEIWINAANIN</sequence>
<dbReference type="InterPro" id="IPR011256">
    <property type="entry name" value="Reg_factor_effector_dom_sf"/>
</dbReference>
<dbReference type="InParanoid" id="A0A3Q3EW97"/>
<dbReference type="SUPFAM" id="SSF55136">
    <property type="entry name" value="Probable bacterial effector-binding domain"/>
    <property type="match status" value="1"/>
</dbReference>
<evidence type="ECO:0008006" key="5">
    <source>
        <dbReference type="Google" id="ProtNLM"/>
    </source>
</evidence>
<organism evidence="3 4">
    <name type="scientific">Labrus bergylta</name>
    <name type="common">ballan wrasse</name>
    <dbReference type="NCBI Taxonomy" id="56723"/>
    <lineage>
        <taxon>Eukaryota</taxon>
        <taxon>Metazoa</taxon>
        <taxon>Chordata</taxon>
        <taxon>Craniata</taxon>
        <taxon>Vertebrata</taxon>
        <taxon>Euteleostomi</taxon>
        <taxon>Actinopterygii</taxon>
        <taxon>Neopterygii</taxon>
        <taxon>Teleostei</taxon>
        <taxon>Neoteleostei</taxon>
        <taxon>Acanthomorphata</taxon>
        <taxon>Eupercaria</taxon>
        <taxon>Labriformes</taxon>
        <taxon>Labridae</taxon>
        <taxon>Labrus</taxon>
    </lineage>
</organism>